<proteinExistence type="predicted"/>
<sequence length="80" mass="8574">MPDDAVIGCVGVLHVGTRGRRGPGEVVVQVRGGSEAFLAWSQEPLAKGTRVLVLESRGERAVDVVPFPEPEDPLDVLDRL</sequence>
<dbReference type="Proteomes" id="UP001500751">
    <property type="component" value="Unassembled WGS sequence"/>
</dbReference>
<dbReference type="Gene3D" id="2.40.50.140">
    <property type="entry name" value="Nucleic acid-binding proteins"/>
    <property type="match status" value="1"/>
</dbReference>
<organism evidence="1 2">
    <name type="scientific">Catenulispora yoronensis</name>
    <dbReference type="NCBI Taxonomy" id="450799"/>
    <lineage>
        <taxon>Bacteria</taxon>
        <taxon>Bacillati</taxon>
        <taxon>Actinomycetota</taxon>
        <taxon>Actinomycetes</taxon>
        <taxon>Catenulisporales</taxon>
        <taxon>Catenulisporaceae</taxon>
        <taxon>Catenulispora</taxon>
    </lineage>
</organism>
<gene>
    <name evidence="1" type="ORF">GCM10009839_39520</name>
</gene>
<accession>A0ABP5FYJ4</accession>
<comment type="caution">
    <text evidence="1">The sequence shown here is derived from an EMBL/GenBank/DDBJ whole genome shotgun (WGS) entry which is preliminary data.</text>
</comment>
<keyword evidence="2" id="KW-1185">Reference proteome</keyword>
<evidence type="ECO:0000313" key="2">
    <source>
        <dbReference type="Proteomes" id="UP001500751"/>
    </source>
</evidence>
<reference evidence="2" key="1">
    <citation type="journal article" date="2019" name="Int. J. Syst. Evol. Microbiol.">
        <title>The Global Catalogue of Microorganisms (GCM) 10K type strain sequencing project: providing services to taxonomists for standard genome sequencing and annotation.</title>
        <authorList>
            <consortium name="The Broad Institute Genomics Platform"/>
            <consortium name="The Broad Institute Genome Sequencing Center for Infectious Disease"/>
            <person name="Wu L."/>
            <person name="Ma J."/>
        </authorList>
    </citation>
    <scope>NUCLEOTIDE SEQUENCE [LARGE SCALE GENOMIC DNA]</scope>
    <source>
        <strain evidence="2">JCM 16014</strain>
    </source>
</reference>
<dbReference type="EMBL" id="BAAAQN010000021">
    <property type="protein sequence ID" value="GAA2034959.1"/>
    <property type="molecule type" value="Genomic_DNA"/>
</dbReference>
<dbReference type="InterPro" id="IPR012340">
    <property type="entry name" value="NA-bd_OB-fold"/>
</dbReference>
<protein>
    <submittedName>
        <fullName evidence="1">Uncharacterized protein</fullName>
    </submittedName>
</protein>
<name>A0ABP5FYJ4_9ACTN</name>
<evidence type="ECO:0000313" key="1">
    <source>
        <dbReference type="EMBL" id="GAA2034959.1"/>
    </source>
</evidence>